<dbReference type="AlphaFoldDB" id="A0A157ZRZ3"/>
<accession>A0A157ZRZ3</accession>
<dbReference type="OrthoDB" id="9978101at2"/>
<dbReference type="RefSeq" id="WP_061166558.1">
    <property type="nucleotide sequence ID" value="NZ_FCOA02000003.1"/>
</dbReference>
<reference evidence="1" key="1">
    <citation type="submission" date="2016-01" db="EMBL/GenBank/DDBJ databases">
        <authorList>
            <person name="Peeters C."/>
        </authorList>
    </citation>
    <scope>NUCLEOTIDE SEQUENCE</scope>
    <source>
        <strain evidence="1">LMG 29322</strain>
    </source>
</reference>
<dbReference type="STRING" id="1777140.AWB79_01273"/>
<sequence>MKFFAYQSLPTDPKARQDALCVAMSHYIEILNENCSKIDALAQAGMFYLRGNEARGNDGDAVSHGLFSTISDCTADGTLDELRKTIEVMKGEFKAIQNQTPSDQVASRAK</sequence>
<evidence type="ECO:0000313" key="1">
    <source>
        <dbReference type="EMBL" id="SAK48281.1"/>
    </source>
</evidence>
<proteinExistence type="predicted"/>
<comment type="caution">
    <text evidence="1">The sequence shown here is derived from an EMBL/GenBank/DDBJ whole genome shotgun (WGS) entry which is preliminary data.</text>
</comment>
<keyword evidence="2" id="KW-1185">Reference proteome</keyword>
<protein>
    <submittedName>
        <fullName evidence="1">Uncharacterized protein</fullName>
    </submittedName>
</protein>
<dbReference type="EMBL" id="FCOA02000003">
    <property type="protein sequence ID" value="SAK48281.1"/>
    <property type="molecule type" value="Genomic_DNA"/>
</dbReference>
<evidence type="ECO:0000313" key="2">
    <source>
        <dbReference type="Proteomes" id="UP000054851"/>
    </source>
</evidence>
<name>A0A157ZRZ3_9BURK</name>
<dbReference type="Proteomes" id="UP000054851">
    <property type="component" value="Unassembled WGS sequence"/>
</dbReference>
<organism evidence="1 2">
    <name type="scientific">Caballeronia hypogeia</name>
    <dbReference type="NCBI Taxonomy" id="1777140"/>
    <lineage>
        <taxon>Bacteria</taxon>
        <taxon>Pseudomonadati</taxon>
        <taxon>Pseudomonadota</taxon>
        <taxon>Betaproteobacteria</taxon>
        <taxon>Burkholderiales</taxon>
        <taxon>Burkholderiaceae</taxon>
        <taxon>Caballeronia</taxon>
    </lineage>
</organism>
<gene>
    <name evidence="1" type="ORF">AWB79_01273</name>
</gene>